<keyword evidence="4 6" id="KW-1015">Disulfide bond</keyword>
<proteinExistence type="predicted"/>
<organism evidence="10 11">
    <name type="scientific">Sitophilus oryzae</name>
    <name type="common">Rice weevil</name>
    <name type="synonym">Curculio oryzae</name>
    <dbReference type="NCBI Taxonomy" id="7048"/>
    <lineage>
        <taxon>Eukaryota</taxon>
        <taxon>Metazoa</taxon>
        <taxon>Ecdysozoa</taxon>
        <taxon>Arthropoda</taxon>
        <taxon>Hexapoda</taxon>
        <taxon>Insecta</taxon>
        <taxon>Pterygota</taxon>
        <taxon>Neoptera</taxon>
        <taxon>Endopterygota</taxon>
        <taxon>Coleoptera</taxon>
        <taxon>Polyphaga</taxon>
        <taxon>Cucujiformia</taxon>
        <taxon>Curculionidae</taxon>
        <taxon>Dryophthorinae</taxon>
        <taxon>Sitophilus</taxon>
    </lineage>
</organism>
<dbReference type="InParanoid" id="A0A6J2Y768"/>
<dbReference type="InterPro" id="IPR000742">
    <property type="entry name" value="EGF"/>
</dbReference>
<evidence type="ECO:0000256" key="2">
    <source>
        <dbReference type="ARBA" id="ARBA00022729"/>
    </source>
</evidence>
<evidence type="ECO:0000256" key="7">
    <source>
        <dbReference type="PROSITE-ProRule" id="PRU00461"/>
    </source>
</evidence>
<evidence type="ECO:0000256" key="8">
    <source>
        <dbReference type="SAM" id="Phobius"/>
    </source>
</evidence>
<dbReference type="Gene3D" id="2.10.25.10">
    <property type="entry name" value="Laminin"/>
    <property type="match status" value="6"/>
</dbReference>
<dbReference type="GO" id="GO:0009986">
    <property type="term" value="C:cell surface"/>
    <property type="evidence" value="ECO:0007669"/>
    <property type="project" value="TreeGrafter"/>
</dbReference>
<feature type="disulfide bond" evidence="6">
    <location>
        <begin position="268"/>
        <end position="278"/>
    </location>
</feature>
<evidence type="ECO:0000313" key="10">
    <source>
        <dbReference type="Proteomes" id="UP000504635"/>
    </source>
</evidence>
<dbReference type="SUPFAM" id="SSF63825">
    <property type="entry name" value="YWTD domain"/>
    <property type="match status" value="1"/>
</dbReference>
<feature type="disulfide bond" evidence="6">
    <location>
        <begin position="513"/>
        <end position="522"/>
    </location>
</feature>
<dbReference type="Gene3D" id="2.120.10.30">
    <property type="entry name" value="TolB, C-terminal domain"/>
    <property type="match status" value="1"/>
</dbReference>
<evidence type="ECO:0000256" key="4">
    <source>
        <dbReference type="ARBA" id="ARBA00023157"/>
    </source>
</evidence>
<feature type="disulfide bond" evidence="6">
    <location>
        <begin position="394"/>
        <end position="404"/>
    </location>
</feature>
<dbReference type="SUPFAM" id="SSF57196">
    <property type="entry name" value="EGF/Laminin"/>
    <property type="match status" value="3"/>
</dbReference>
<dbReference type="OrthoDB" id="9990982at2759"/>
<dbReference type="SMART" id="SM00181">
    <property type="entry name" value="EGF"/>
    <property type="match status" value="10"/>
</dbReference>
<name>A0A6J2Y768_SITOR</name>
<dbReference type="SMART" id="SM00135">
    <property type="entry name" value="LY"/>
    <property type="match status" value="3"/>
</dbReference>
<feature type="disulfide bond" evidence="6">
    <location>
        <begin position="415"/>
        <end position="424"/>
    </location>
</feature>
<dbReference type="InterPro" id="IPR000033">
    <property type="entry name" value="LDLR_classB_rpt"/>
</dbReference>
<feature type="transmembrane region" description="Helical" evidence="8">
    <location>
        <begin position="669"/>
        <end position="695"/>
    </location>
</feature>
<accession>A0A6J2Y768</accession>
<evidence type="ECO:0000256" key="3">
    <source>
        <dbReference type="ARBA" id="ARBA00022737"/>
    </source>
</evidence>
<protein>
    <submittedName>
        <fullName evidence="11">Prolow-density lipoprotein receptor-related protein 1-like</fullName>
    </submittedName>
</protein>
<dbReference type="GO" id="GO:0005102">
    <property type="term" value="F:signaling receptor binding"/>
    <property type="evidence" value="ECO:0007669"/>
    <property type="project" value="TreeGrafter"/>
</dbReference>
<dbReference type="Proteomes" id="UP000504635">
    <property type="component" value="Unplaced"/>
</dbReference>
<feature type="disulfide bond" evidence="6">
    <location>
        <begin position="582"/>
        <end position="599"/>
    </location>
</feature>
<dbReference type="GO" id="GO:0005576">
    <property type="term" value="C:extracellular region"/>
    <property type="evidence" value="ECO:0007669"/>
    <property type="project" value="TreeGrafter"/>
</dbReference>
<feature type="domain" description="EGF-like" evidence="9">
    <location>
        <begin position="490"/>
        <end position="523"/>
    </location>
</feature>
<dbReference type="GeneID" id="115884394"/>
<keyword evidence="1 6" id="KW-0245">EGF-like domain</keyword>
<keyword evidence="3" id="KW-0677">Repeat</keyword>
<dbReference type="Pfam" id="PF00058">
    <property type="entry name" value="Ldl_recept_b"/>
    <property type="match status" value="1"/>
</dbReference>
<keyword evidence="8" id="KW-1133">Transmembrane helix</keyword>
<keyword evidence="2" id="KW-0732">Signal</keyword>
<feature type="disulfide bond" evidence="6">
    <location>
        <begin position="601"/>
        <end position="610"/>
    </location>
</feature>
<feature type="domain" description="EGF-like" evidence="9">
    <location>
        <begin position="574"/>
        <end position="611"/>
    </location>
</feature>
<dbReference type="PROSITE" id="PS50026">
    <property type="entry name" value="EGF_3"/>
    <property type="match status" value="7"/>
</dbReference>
<evidence type="ECO:0000256" key="1">
    <source>
        <dbReference type="ARBA" id="ARBA00022536"/>
    </source>
</evidence>
<evidence type="ECO:0000256" key="6">
    <source>
        <dbReference type="PROSITE-ProRule" id="PRU00076"/>
    </source>
</evidence>
<keyword evidence="5" id="KW-0325">Glycoprotein</keyword>
<dbReference type="AlphaFoldDB" id="A0A6J2Y768"/>
<comment type="caution">
    <text evidence="6">Lacks conserved residue(s) required for the propagation of feature annotation.</text>
</comment>
<feature type="domain" description="EGF-like" evidence="9">
    <location>
        <begin position="264"/>
        <end position="301"/>
    </location>
</feature>
<evidence type="ECO:0000256" key="5">
    <source>
        <dbReference type="ARBA" id="ARBA00023180"/>
    </source>
</evidence>
<dbReference type="InterPro" id="IPR050969">
    <property type="entry name" value="Dev_Signal_Modulators"/>
</dbReference>
<dbReference type="PANTHER" id="PTHR14949:SF56">
    <property type="entry name" value="EGF-LIKE-DOMAIN, MULTIPLE 7"/>
    <property type="match status" value="1"/>
</dbReference>
<keyword evidence="8" id="KW-0472">Membrane</keyword>
<feature type="disulfide bond" evidence="6">
    <location>
        <begin position="578"/>
        <end position="588"/>
    </location>
</feature>
<evidence type="ECO:0000259" key="9">
    <source>
        <dbReference type="PROSITE" id="PS50026"/>
    </source>
</evidence>
<feature type="domain" description="EGF-like" evidence="9">
    <location>
        <begin position="426"/>
        <end position="459"/>
    </location>
</feature>
<sequence>MLKRIEYFDYLYLNSPFTVLKHYHFQIDGVDILYGSREAEAFWTDYHNKRVQARIIKVTEDRRSNRDSDVARTVLINLIDPRGIALDWVAERLYITDGSRIIATDLEGKYNYTLIRGNLQQPRDIVVSPADGLMFWADLGQEPKIERADMDGYNRRILMDNLLWPTGLTIDYHTKRLYWCDPKLLSVESVSYDGTNRHLIKRFSKSFRPHKLEVFEDKLYVSTYQNHDVLKMDKFGTDEFVFLAHRLGRISDILISQEHRRPSINNSCSDFCNNNEFCLLTPNGARCLCADGYVSDNLTCKAVATAQCPFSCNVGNCKIEPGKAPYCVCPPLYTGDRCQHYRCSQYCKNRGMCVLGDSRNGTALSTDDQGKVPLKCYCPPQWYGKRCEKRLPLCTDFCRNGGSCAVFMGLPHCTCTHGFMGFRCQHCTNFDCGNGGSCSVINGARSCKCSQGYNGTHCEISVCGAHGQVRALSRGIKCDCHAGYTGELCDTNRCESLCLNGGTCKPSTLECVCPPNFSGSRCEISQCSGLNPPENCCGHTGCKNGGQCVSLDGKQVCNCTERWGGDDCTQYMGNSNPCNGYCKNHGVCEISWPNNTPRCRCTSQWFGPTCTRQKCTFSCKNGGTCTVANGKSFCLCHTDYEGEYCTVLKNPEIIEKYENASKGSEGRTIWVPIGYALAVILIVLALGAIGFQYVFRGRTVFSHERLQENDFSNPIYQDRDAEPFTLDADKSGNFVNPVYDSVYNGTTSGREEKAVLLDHTTDETPPPPTEEL</sequence>
<feature type="disulfide bond" evidence="6">
    <location>
        <begin position="494"/>
        <end position="504"/>
    </location>
</feature>
<feature type="disulfide bond" evidence="6">
    <location>
        <begin position="449"/>
        <end position="458"/>
    </location>
</feature>
<feature type="repeat" description="LDL-receptor class B" evidence="7">
    <location>
        <begin position="132"/>
        <end position="174"/>
    </location>
</feature>
<reference evidence="11" key="1">
    <citation type="submission" date="2025-08" db="UniProtKB">
        <authorList>
            <consortium name="RefSeq"/>
        </authorList>
    </citation>
    <scope>IDENTIFICATION</scope>
    <source>
        <tissue evidence="11">Gonads</tissue>
    </source>
</reference>
<dbReference type="InterPro" id="IPR011042">
    <property type="entry name" value="6-blade_b-propeller_TolB-like"/>
</dbReference>
<dbReference type="PANTHER" id="PTHR14949">
    <property type="entry name" value="EGF-LIKE-DOMAIN, MULTIPLE 7, 8"/>
    <property type="match status" value="1"/>
</dbReference>
<feature type="domain" description="EGF-like" evidence="9">
    <location>
        <begin position="390"/>
        <end position="425"/>
    </location>
</feature>
<feature type="disulfide bond" evidence="6">
    <location>
        <begin position="615"/>
        <end position="625"/>
    </location>
</feature>
<dbReference type="RefSeq" id="XP_030758815.1">
    <property type="nucleotide sequence ID" value="XM_030902955.1"/>
</dbReference>
<evidence type="ECO:0000313" key="11">
    <source>
        <dbReference type="RefSeq" id="XP_030758815.1"/>
    </source>
</evidence>
<feature type="disulfide bond" evidence="6">
    <location>
        <begin position="559"/>
        <end position="568"/>
    </location>
</feature>
<dbReference type="PROSITE" id="PS00022">
    <property type="entry name" value="EGF_1"/>
    <property type="match status" value="6"/>
</dbReference>
<feature type="disulfide bond" evidence="6">
    <location>
        <begin position="636"/>
        <end position="645"/>
    </location>
</feature>
<dbReference type="PROSITE" id="PS01186">
    <property type="entry name" value="EGF_2"/>
    <property type="match status" value="1"/>
</dbReference>
<keyword evidence="10" id="KW-1185">Reference proteome</keyword>
<keyword evidence="8" id="KW-0812">Transmembrane</keyword>
<gene>
    <name evidence="11" type="primary">LOC115884394</name>
</gene>
<feature type="domain" description="EGF-like" evidence="9">
    <location>
        <begin position="533"/>
        <end position="569"/>
    </location>
</feature>
<dbReference type="KEGG" id="soy:115884394"/>
<feature type="domain" description="EGF-like" evidence="9">
    <location>
        <begin position="612"/>
        <end position="646"/>
    </location>
</feature>
<dbReference type="FunFam" id="2.120.10.30:FF:000241">
    <property type="entry name" value="Low-density lipoprotein receptor-related protein 6"/>
    <property type="match status" value="1"/>
</dbReference>
<dbReference type="PROSITE" id="PS51120">
    <property type="entry name" value="LDLRB"/>
    <property type="match status" value="1"/>
</dbReference>